<feature type="region of interest" description="Disordered" evidence="6">
    <location>
        <begin position="24"/>
        <end position="160"/>
    </location>
</feature>
<name>A0A139HXF5_9PEZI</name>
<feature type="transmembrane region" description="Helical" evidence="7">
    <location>
        <begin position="287"/>
        <end position="304"/>
    </location>
</feature>
<dbReference type="EMBL" id="LFZN01000003">
    <property type="protein sequence ID" value="KXT07128.1"/>
    <property type="molecule type" value="Genomic_DNA"/>
</dbReference>
<feature type="compositionally biased region" description="Polar residues" evidence="6">
    <location>
        <begin position="128"/>
        <end position="137"/>
    </location>
</feature>
<evidence type="ECO:0000256" key="3">
    <source>
        <dbReference type="ARBA" id="ARBA00022692"/>
    </source>
</evidence>
<comment type="similarity">
    <text evidence="2">Belongs to the CTL (choline transporter-like) family.</text>
</comment>
<reference evidence="8 9" key="1">
    <citation type="submission" date="2015-07" db="EMBL/GenBank/DDBJ databases">
        <title>Comparative genomics of the Sigatoka disease complex on banana suggests a link between parallel evolutionary changes in Pseudocercospora fijiensis and Pseudocercospora eumusae and increased virulence on the banana host.</title>
        <authorList>
            <person name="Chang T.-C."/>
            <person name="Salvucci A."/>
            <person name="Crous P.W."/>
            <person name="Stergiopoulos I."/>
        </authorList>
    </citation>
    <scope>NUCLEOTIDE SEQUENCE [LARGE SCALE GENOMIC DNA]</scope>
    <source>
        <strain evidence="8 9">CBS 114824</strain>
    </source>
</reference>
<dbReference type="Gene3D" id="3.50.4.10">
    <property type="entry name" value="Hepatocyte Growth Factor"/>
    <property type="match status" value="1"/>
</dbReference>
<feature type="transmembrane region" description="Helical" evidence="7">
    <location>
        <begin position="432"/>
        <end position="454"/>
    </location>
</feature>
<dbReference type="Proteomes" id="UP000070133">
    <property type="component" value="Unassembled WGS sequence"/>
</dbReference>
<evidence type="ECO:0000256" key="6">
    <source>
        <dbReference type="SAM" id="MobiDB-lite"/>
    </source>
</evidence>
<accession>A0A139HXF5</accession>
<evidence type="ECO:0000313" key="9">
    <source>
        <dbReference type="Proteomes" id="UP000070133"/>
    </source>
</evidence>
<comment type="caution">
    <text evidence="8">The sequence shown here is derived from an EMBL/GenBank/DDBJ whole genome shotgun (WGS) entry which is preliminary data.</text>
</comment>
<feature type="transmembrane region" description="Helical" evidence="7">
    <location>
        <begin position="466"/>
        <end position="488"/>
    </location>
</feature>
<keyword evidence="5 7" id="KW-0472">Membrane</keyword>
<evidence type="ECO:0000256" key="5">
    <source>
        <dbReference type="ARBA" id="ARBA00023136"/>
    </source>
</evidence>
<dbReference type="AlphaFoldDB" id="A0A139HXF5"/>
<feature type="transmembrane region" description="Helical" evidence="7">
    <location>
        <begin position="177"/>
        <end position="198"/>
    </location>
</feature>
<feature type="region of interest" description="Disordered" evidence="6">
    <location>
        <begin position="1022"/>
        <end position="1083"/>
    </location>
</feature>
<dbReference type="GO" id="GO:0005886">
    <property type="term" value="C:plasma membrane"/>
    <property type="evidence" value="ECO:0007669"/>
    <property type="project" value="TreeGrafter"/>
</dbReference>
<gene>
    <name evidence="8" type="ORF">AC578_2314</name>
</gene>
<keyword evidence="4 7" id="KW-1133">Transmembrane helix</keyword>
<comment type="subcellular location">
    <subcellularLocation>
        <location evidence="1">Membrane</location>
        <topology evidence="1">Multi-pass membrane protein</topology>
    </subcellularLocation>
</comment>
<dbReference type="OrthoDB" id="420519at2759"/>
<feature type="transmembrane region" description="Helical" evidence="7">
    <location>
        <begin position="576"/>
        <end position="596"/>
    </location>
</feature>
<proteinExistence type="inferred from homology"/>
<evidence type="ECO:0000256" key="7">
    <source>
        <dbReference type="SAM" id="Phobius"/>
    </source>
</evidence>
<feature type="region of interest" description="Disordered" evidence="6">
    <location>
        <begin position="716"/>
        <end position="735"/>
    </location>
</feature>
<evidence type="ECO:0000256" key="1">
    <source>
        <dbReference type="ARBA" id="ARBA00004141"/>
    </source>
</evidence>
<feature type="transmembrane region" description="Helical" evidence="7">
    <location>
        <begin position="329"/>
        <end position="352"/>
    </location>
</feature>
<feature type="transmembrane region" description="Helical" evidence="7">
    <location>
        <begin position="373"/>
        <end position="394"/>
    </location>
</feature>
<feature type="transmembrane region" description="Helical" evidence="7">
    <location>
        <begin position="219"/>
        <end position="240"/>
    </location>
</feature>
<feature type="transmembrane region" description="Helical" evidence="7">
    <location>
        <begin position="246"/>
        <end position="267"/>
    </location>
</feature>
<feature type="region of interest" description="Disordered" evidence="6">
    <location>
        <begin position="956"/>
        <end position="975"/>
    </location>
</feature>
<organism evidence="8 9">
    <name type="scientific">Pseudocercospora eumusae</name>
    <dbReference type="NCBI Taxonomy" id="321146"/>
    <lineage>
        <taxon>Eukaryota</taxon>
        <taxon>Fungi</taxon>
        <taxon>Dikarya</taxon>
        <taxon>Ascomycota</taxon>
        <taxon>Pezizomycotina</taxon>
        <taxon>Dothideomycetes</taxon>
        <taxon>Dothideomycetidae</taxon>
        <taxon>Mycosphaerellales</taxon>
        <taxon>Mycosphaerellaceae</taxon>
        <taxon>Pseudocercospora</taxon>
    </lineage>
</organism>
<sequence>MDDFDEPDAGEEYEREVADMHALQRSRQHFGPSNLTESSELEDDAVEKLDAAQNGQNHDRDQSLPRGRIRGPSRAESAPDSEPSSRGKGRLVDVNLNSTIDEEPPESLAQLSPSVDLDDPPAPFHPFKSTTKPSRLSSFMPLDTDDDTNPRPLSPDRESVPPTVILPAQEPPKHDAFWSNLFTISLCAMFAAFVLIWFQTSTPKTPLGDTVYSALRKSTSMLLWDSLIAVVAALIWLSLMRNNPRLTVFAMIVAVPVILFAFTLYPLINSFKGSYHGNSVQDKLMRWGSVIPAIMAIFFTWSVIKNRHSLNKSVQILEFSTKVLSASPYLLIQGFVTLGVVVCFSWIWMLMFERIFLTGSFSTAKKYILYANSWWLGAFFVLQYLWTLGVIAGVQRATTAATVSQWYFHRLAVPQPTSQEVVKASFQHATGALFGTVCLSTFLSLLVRLPLIILPGRLSGILSMAFHWIMPASVVTLTNPLTLTHAAIHSQPLGISAREMNRLNFTSRTNPSNTLGPRNFNPGGQNGSALLPYRLSKLLLQATRWIMSFALGFTGWVRAAHSIKLNGTGTGIRGSLYAYIVALIAGTIGFAVLGAVENVVGAVVDAAVICWASESMGGRGEARFCREAGELFGEEGRLNLDVRRAALAQQVIITVGIPYCSTDSNPFNYGSMTSSHIRTLSSSSATATSPSSEVSSSYGGSSATILSSSVFPQSSLPSQSSGLQPSGALPYTDTSSTPITSTAASATSSNTPLPSASTYVDIYGETYSVQSDTGLSGNTIDAAPVYGSGIKRSLTPACVAVATMGTTCQLYSSVSGTMELSGGQVAFNEVRFQGFVDEPPPNTSGFPSSYIGVPTSSSALLVTSSGGLATSPSGSDITIVPPSATSAISAAMSSSAASTESALQHTSTTLSASGTPSWWSSAPPSTISTSFLTPRASTNIQIPSSSAPELSTLASTSSSALGSSDPATSSIASSPAASSSIVSSVTIDTTPAISTSSIGAASSSIAFSSGVDDSVSTVIVTPVPSSEGIPPSSSSPEQSSSASASSDVSSSVQLASSSPAESPSTTSSVASTPTWRPSIMCPEQNGTTVTDVDGIQYYLMCESDTGGDTLGLADAAVSFNDCFDFCDAAGGCTGFTYAGAENGEGPGNCYLKQGTLYFVASDASHIAAIRMSPFFSPTPSNTPASSSIPEIQSSTIVTTISNSAITSSVIINEDKLSNCFKFDCFGQYGQLHVVKLGKFLGDGSCY</sequence>
<keyword evidence="9" id="KW-1185">Reference proteome</keyword>
<dbReference type="Pfam" id="PF04515">
    <property type="entry name" value="Choline_transpo"/>
    <property type="match status" value="1"/>
</dbReference>
<evidence type="ECO:0000256" key="2">
    <source>
        <dbReference type="ARBA" id="ARBA00007168"/>
    </source>
</evidence>
<protein>
    <recommendedName>
        <fullName evidence="10">Apple domain-containing protein</fullName>
    </recommendedName>
</protein>
<evidence type="ECO:0008006" key="10">
    <source>
        <dbReference type="Google" id="ProtNLM"/>
    </source>
</evidence>
<keyword evidence="3 7" id="KW-0812">Transmembrane</keyword>
<evidence type="ECO:0000256" key="4">
    <source>
        <dbReference type="ARBA" id="ARBA00022989"/>
    </source>
</evidence>
<feature type="compositionally biased region" description="Low complexity" evidence="6">
    <location>
        <begin position="1022"/>
        <end position="1074"/>
    </location>
</feature>
<dbReference type="InterPro" id="IPR007603">
    <property type="entry name" value="Choline_transptr-like"/>
</dbReference>
<dbReference type="STRING" id="321146.A0A139HXF5"/>
<dbReference type="PANTHER" id="PTHR12385">
    <property type="entry name" value="CHOLINE TRANSPORTER-LIKE (SLC FAMILY 44)"/>
    <property type="match status" value="1"/>
</dbReference>
<evidence type="ECO:0000313" key="8">
    <source>
        <dbReference type="EMBL" id="KXT07128.1"/>
    </source>
</evidence>
<dbReference type="GO" id="GO:0022857">
    <property type="term" value="F:transmembrane transporter activity"/>
    <property type="evidence" value="ECO:0007669"/>
    <property type="project" value="InterPro"/>
</dbReference>
<dbReference type="PANTHER" id="PTHR12385:SF88">
    <property type="entry name" value="CHOLINE TRANSPORTER-LIKE PROTEIN CTL1"/>
    <property type="match status" value="1"/>
</dbReference>